<feature type="region of interest" description="Disordered" evidence="1">
    <location>
        <begin position="1"/>
        <end position="49"/>
    </location>
</feature>
<reference evidence="3" key="1">
    <citation type="submission" date="2021-01" db="EMBL/GenBank/DDBJ databases">
        <authorList>
            <person name="Kaushik A."/>
        </authorList>
    </citation>
    <scope>NUCLEOTIDE SEQUENCE</scope>
    <source>
        <strain evidence="3">AG3-T5</strain>
    </source>
</reference>
<keyword evidence="2" id="KW-1133">Transmembrane helix</keyword>
<evidence type="ECO:0000256" key="2">
    <source>
        <dbReference type="SAM" id="Phobius"/>
    </source>
</evidence>
<proteinExistence type="predicted"/>
<dbReference type="AlphaFoldDB" id="A0A8H3C859"/>
<sequence>MAHTHEPTTPATELPHLTERKTSSRSLSIDEKDTKIYDKEGFGEEDGSEVARDLEVDIQQLECLSKLAEQISDEEAETIIREVLEGHRHDPSYPSTVLEVAKKFLEDTTLKDDAVLYQRTLNQVKMEVVLIIHDSPYIKVCAVVSSKDNPSTPCSTIRAWMIGLLFACAGALINQLFSLCYPRIEV</sequence>
<feature type="transmembrane region" description="Helical" evidence="2">
    <location>
        <begin position="159"/>
        <end position="181"/>
    </location>
</feature>
<evidence type="ECO:0000313" key="3">
    <source>
        <dbReference type="EMBL" id="CAE6475155.1"/>
    </source>
</evidence>
<dbReference type="Proteomes" id="UP000663841">
    <property type="component" value="Unassembled WGS sequence"/>
</dbReference>
<name>A0A8H3C859_9AGAM</name>
<keyword evidence="2" id="KW-0472">Membrane</keyword>
<evidence type="ECO:0000313" key="4">
    <source>
        <dbReference type="Proteomes" id="UP000663841"/>
    </source>
</evidence>
<feature type="compositionally biased region" description="Basic and acidic residues" evidence="1">
    <location>
        <begin position="16"/>
        <end position="42"/>
    </location>
</feature>
<keyword evidence="2" id="KW-0812">Transmembrane</keyword>
<accession>A0A8H3C859</accession>
<protein>
    <submittedName>
        <fullName evidence="3">Uncharacterized protein</fullName>
    </submittedName>
</protein>
<organism evidence="3 4">
    <name type="scientific">Rhizoctonia solani</name>
    <dbReference type="NCBI Taxonomy" id="456999"/>
    <lineage>
        <taxon>Eukaryota</taxon>
        <taxon>Fungi</taxon>
        <taxon>Dikarya</taxon>
        <taxon>Basidiomycota</taxon>
        <taxon>Agaricomycotina</taxon>
        <taxon>Agaricomycetes</taxon>
        <taxon>Cantharellales</taxon>
        <taxon>Ceratobasidiaceae</taxon>
        <taxon>Rhizoctonia</taxon>
    </lineage>
</organism>
<gene>
    <name evidence="3" type="ORF">RDB_LOCUS188110</name>
</gene>
<evidence type="ECO:0000256" key="1">
    <source>
        <dbReference type="SAM" id="MobiDB-lite"/>
    </source>
</evidence>
<dbReference type="EMBL" id="CAJMWW010000618">
    <property type="protein sequence ID" value="CAE6475155.1"/>
    <property type="molecule type" value="Genomic_DNA"/>
</dbReference>
<comment type="caution">
    <text evidence="3">The sequence shown here is derived from an EMBL/GenBank/DDBJ whole genome shotgun (WGS) entry which is preliminary data.</text>
</comment>